<name>A0A7C4E2H9_CALS0</name>
<dbReference type="SUPFAM" id="SSF53335">
    <property type="entry name" value="S-adenosyl-L-methionine-dependent methyltransferases"/>
    <property type="match status" value="1"/>
</dbReference>
<proteinExistence type="predicted"/>
<keyword evidence="6" id="KW-0175">Coiled coil</keyword>
<dbReference type="EC" id="2.1.1.72" evidence="1"/>
<evidence type="ECO:0000256" key="5">
    <source>
        <dbReference type="ARBA" id="ARBA00047942"/>
    </source>
</evidence>
<reference evidence="8" key="1">
    <citation type="journal article" date="2020" name="mSystems">
        <title>Genome- and Community-Level Interaction Insights into Carbon Utilization and Element Cycling Functions of Hydrothermarchaeota in Hydrothermal Sediment.</title>
        <authorList>
            <person name="Zhou Z."/>
            <person name="Liu Y."/>
            <person name="Xu W."/>
            <person name="Pan J."/>
            <person name="Luo Z.H."/>
            <person name="Li M."/>
        </authorList>
    </citation>
    <scope>NUCLEOTIDE SEQUENCE [LARGE SCALE GENOMIC DNA]</scope>
    <source>
        <strain evidence="8">SpSt-613</strain>
    </source>
</reference>
<dbReference type="EMBL" id="DTAD01000047">
    <property type="protein sequence ID" value="HGN90406.1"/>
    <property type="molecule type" value="Genomic_DNA"/>
</dbReference>
<sequence length="1199" mass="136689">MSTGLDLDDVVTSIRDAVSRAQSEEDVRVRVSGVIEQKILQPLGINSVGRYEYTLVSGVRIDALYGHVLIEYKAPGKLSNKSDIANAKAQLVRYIEKEAEVENRYGNFLGVIISDRIGFLRYNPRASGDKWVLRGPYDINRETVVKLVEALRGLQRKSLNVESLVRDFGPQSDVAKKMVRLLYERLMGSKSARVRVLFEDWFRLFSQTTGYSPDKLRELKRLVEEYGFRGKVDYNFVIFSLHTYYALVMKLLAAEIAYLYGAGRWLKSYVGELENAYLRGGVDSLKTVLRELEEGGVFANLLNIVNFIEGDYFSWYLDVLDKDLGDAVAEVARRLSDYEPATPQLEPELARDLLKRLYESLIPRDVRHKLGEFYTPDWLAELVLDEVGLTAERFEELGAENSLRPLELRVLDPACGSGTFLVLYLRRLREYAEEHYMVDQLVDYALRNVVGYDLNPLAVLAARTNYLLAIGDLLTHAKGTVEIPVYLADSILVETKSDLRGQVYVLRAAAGVFEIPKSVVDGGFLSNVLNDVKMAVANRYTVGEFKGFVGSRYGLSDVDVDVLGKLFDVFLRLEKEGKNHVWVSIVRNAFAPILKGRFDYVVGNPPWVNWENLPENYREISRSVWDEYGLTKVRGMGLGKVKRDMAMLFLVRCVDLYLRDGGVIGFLVPFTLFKTQAGAGFREWISSWNIRVIHDLVTLYPFEGAVNRTAAIVVCKEKRSGPLVFRHVLWRNVSMRPVPPESSLEEVRRSVERVDCLMAPIEANKPSSPWAQTNEIIMRAMQKILGKSEYRAYEGVNTAFNQIYYVDILDKTADGLLVVQNPVRGGEKKTVEVVTAKVEPELVYPLIRGRDIKKWYVKHENRYIILPVKEDGENFHHKDLRTKYPHVWQYFRNFFDELISRGGEPYKTKLKPYRIKDIHVAEKSAPPFYWVFNAAPSLATYKVVWKEVSARMKAGGFHVALLEPHDNIPVIPDHTAVLIPCETKDEAYYLSAILNSTVVGLYAAYITVKGIETLRIPQFDPRNPMCKKLIEFSAKAHEIAKQIYEHNDEHRKKELAEIEEEIDKLVAELYGLSDVELAEIKRFFAILAGEEIPEEQIVEDEEAELSIAFPKTVLTPNQPETITIHITNPDKTPLQITLTLPDNQTKTIQTNSEEHTEDIPITPLPPGTYKLTYTIKTNNQTIKQDTVDITVTQQRRFRT</sequence>
<comment type="caution">
    <text evidence="8">The sequence shown here is derived from an EMBL/GenBank/DDBJ whole genome shotgun (WGS) entry which is preliminary data.</text>
</comment>
<evidence type="ECO:0000259" key="7">
    <source>
        <dbReference type="Pfam" id="PF07669"/>
    </source>
</evidence>
<feature type="domain" description="Type II methyltransferase M.TaqI-like" evidence="7">
    <location>
        <begin position="448"/>
        <end position="696"/>
    </location>
</feature>
<dbReference type="GO" id="GO:0003676">
    <property type="term" value="F:nucleic acid binding"/>
    <property type="evidence" value="ECO:0007669"/>
    <property type="project" value="InterPro"/>
</dbReference>
<dbReference type="Pfam" id="PF07669">
    <property type="entry name" value="Eco57I"/>
    <property type="match status" value="1"/>
</dbReference>
<evidence type="ECO:0000313" key="8">
    <source>
        <dbReference type="EMBL" id="HGN90406.1"/>
    </source>
</evidence>
<dbReference type="PANTHER" id="PTHR33841:SF4">
    <property type="entry name" value="RESTRICTION MODIFICATION SYSTEM DNA SPECIFICITY DOMAIN"/>
    <property type="match status" value="1"/>
</dbReference>
<dbReference type="GO" id="GO:0009007">
    <property type="term" value="F:site-specific DNA-methyltransferase (adenine-specific) activity"/>
    <property type="evidence" value="ECO:0007669"/>
    <property type="project" value="UniProtKB-EC"/>
</dbReference>
<dbReference type="InterPro" id="IPR002052">
    <property type="entry name" value="DNA_methylase_N6_adenine_CS"/>
</dbReference>
<feature type="coiled-coil region" evidence="6">
    <location>
        <begin position="1048"/>
        <end position="1075"/>
    </location>
</feature>
<dbReference type="PROSITE" id="PS00092">
    <property type="entry name" value="N6_MTASE"/>
    <property type="match status" value="1"/>
</dbReference>
<dbReference type="Gene3D" id="3.40.50.150">
    <property type="entry name" value="Vaccinia Virus protein VP39"/>
    <property type="match status" value="1"/>
</dbReference>
<comment type="catalytic activity">
    <reaction evidence="5">
        <text>a 2'-deoxyadenosine in DNA + S-adenosyl-L-methionine = an N(6)-methyl-2'-deoxyadenosine in DNA + S-adenosyl-L-homocysteine + H(+)</text>
        <dbReference type="Rhea" id="RHEA:15197"/>
        <dbReference type="Rhea" id="RHEA-COMP:12418"/>
        <dbReference type="Rhea" id="RHEA-COMP:12419"/>
        <dbReference type="ChEBI" id="CHEBI:15378"/>
        <dbReference type="ChEBI" id="CHEBI:57856"/>
        <dbReference type="ChEBI" id="CHEBI:59789"/>
        <dbReference type="ChEBI" id="CHEBI:90615"/>
        <dbReference type="ChEBI" id="CHEBI:90616"/>
        <dbReference type="EC" id="2.1.1.72"/>
    </reaction>
</comment>
<dbReference type="GO" id="GO:0032259">
    <property type="term" value="P:methylation"/>
    <property type="evidence" value="ECO:0007669"/>
    <property type="project" value="UniProtKB-KW"/>
</dbReference>
<dbReference type="InterPro" id="IPR011639">
    <property type="entry name" value="MethylTrfase_TaqI-like_dom"/>
</dbReference>
<dbReference type="AlphaFoldDB" id="A0A7C4E2H9"/>
<gene>
    <name evidence="8" type="ORF">ENT82_04685</name>
</gene>
<evidence type="ECO:0000256" key="2">
    <source>
        <dbReference type="ARBA" id="ARBA00022603"/>
    </source>
</evidence>
<dbReference type="InterPro" id="IPR029063">
    <property type="entry name" value="SAM-dependent_MTases_sf"/>
</dbReference>
<keyword evidence="2 8" id="KW-0489">Methyltransferase</keyword>
<protein>
    <recommendedName>
        <fullName evidence="1">site-specific DNA-methyltransferase (adenine-specific)</fullName>
        <ecNumber evidence="1">2.1.1.72</ecNumber>
    </recommendedName>
</protein>
<keyword evidence="3 8" id="KW-0808">Transferase</keyword>
<evidence type="ECO:0000256" key="1">
    <source>
        <dbReference type="ARBA" id="ARBA00011900"/>
    </source>
</evidence>
<dbReference type="InterPro" id="IPR050953">
    <property type="entry name" value="N4_N6_ade-DNA_methylase"/>
</dbReference>
<evidence type="ECO:0000256" key="6">
    <source>
        <dbReference type="SAM" id="Coils"/>
    </source>
</evidence>
<evidence type="ECO:0000256" key="4">
    <source>
        <dbReference type="ARBA" id="ARBA00022691"/>
    </source>
</evidence>
<dbReference type="PANTHER" id="PTHR33841">
    <property type="entry name" value="DNA METHYLTRANSFERASE YEEA-RELATED"/>
    <property type="match status" value="1"/>
</dbReference>
<organism evidence="8">
    <name type="scientific">Caldiarchaeum subterraneum</name>
    <dbReference type="NCBI Taxonomy" id="311458"/>
    <lineage>
        <taxon>Archaea</taxon>
        <taxon>Nitrososphaerota</taxon>
        <taxon>Candidatus Caldarchaeales</taxon>
        <taxon>Candidatus Caldarchaeaceae</taxon>
        <taxon>Candidatus Caldarchaeum</taxon>
    </lineage>
</organism>
<evidence type="ECO:0000256" key="3">
    <source>
        <dbReference type="ARBA" id="ARBA00022679"/>
    </source>
</evidence>
<accession>A0A7C4E2H9</accession>
<dbReference type="GO" id="GO:0006304">
    <property type="term" value="P:DNA modification"/>
    <property type="evidence" value="ECO:0007669"/>
    <property type="project" value="InterPro"/>
</dbReference>
<keyword evidence="4" id="KW-0949">S-adenosyl-L-methionine</keyword>
<dbReference type="PRINTS" id="PR00507">
    <property type="entry name" value="N12N6MTFRASE"/>
</dbReference>